<gene>
    <name evidence="2" type="ORF">ADL28_09240</name>
</gene>
<keyword evidence="1" id="KW-1133">Transmembrane helix</keyword>
<feature type="transmembrane region" description="Helical" evidence="1">
    <location>
        <begin position="82"/>
        <end position="103"/>
    </location>
</feature>
<protein>
    <recommendedName>
        <fullName evidence="4">Integral membrane protein</fullName>
    </recommendedName>
</protein>
<feature type="transmembrane region" description="Helical" evidence="1">
    <location>
        <begin position="49"/>
        <end position="70"/>
    </location>
</feature>
<comment type="caution">
    <text evidence="2">The sequence shown here is derived from an EMBL/GenBank/DDBJ whole genome shotgun (WGS) entry which is preliminary data.</text>
</comment>
<feature type="transmembrane region" description="Helical" evidence="1">
    <location>
        <begin position="109"/>
        <end position="127"/>
    </location>
</feature>
<dbReference type="Proteomes" id="UP000053413">
    <property type="component" value="Unassembled WGS sequence"/>
</dbReference>
<keyword evidence="1" id="KW-0812">Transmembrane</keyword>
<evidence type="ECO:0000256" key="1">
    <source>
        <dbReference type="SAM" id="Phobius"/>
    </source>
</evidence>
<dbReference type="OrthoDB" id="4338794at2"/>
<keyword evidence="1" id="KW-0472">Membrane</keyword>
<dbReference type="AlphaFoldDB" id="A0A0X3X6C8"/>
<organism evidence="2 3">
    <name type="scientific">Streptomyces violaceusniger</name>
    <dbReference type="NCBI Taxonomy" id="68280"/>
    <lineage>
        <taxon>Bacteria</taxon>
        <taxon>Bacillati</taxon>
        <taxon>Actinomycetota</taxon>
        <taxon>Actinomycetes</taxon>
        <taxon>Kitasatosporales</taxon>
        <taxon>Streptomycetaceae</taxon>
        <taxon>Streptomyces</taxon>
        <taxon>Streptomyces violaceusniger group</taxon>
    </lineage>
</organism>
<feature type="transmembrane region" description="Helical" evidence="1">
    <location>
        <begin position="7"/>
        <end position="29"/>
    </location>
</feature>
<accession>A0A0X3X6C8</accession>
<dbReference type="RefSeq" id="WP_059143247.1">
    <property type="nucleotide sequence ID" value="NZ_LLZJ01000087.1"/>
</dbReference>
<evidence type="ECO:0000313" key="3">
    <source>
        <dbReference type="Proteomes" id="UP000053413"/>
    </source>
</evidence>
<sequence>MARRPVAAIAAVTLMFEAVGIALLNWILGLVVDRQQMSMGGLDTDAMSIGTWVAGGLLGLYLLVCGVVLLRTAVRDRAPGRLARILLVTCAVVHGLVGAFAVGLVGWPAFAFLMVVLGLIVLSLLGYEAEPPAEPSAETAAGAQDAPNPA</sequence>
<reference evidence="3" key="1">
    <citation type="submission" date="2015-10" db="EMBL/GenBank/DDBJ databases">
        <authorList>
            <person name="Ju K.-S."/>
            <person name="Doroghazi J.R."/>
            <person name="Metcalf W.W."/>
        </authorList>
    </citation>
    <scope>NUCLEOTIDE SEQUENCE [LARGE SCALE GENOMIC DNA]</scope>
    <source>
        <strain evidence="3">NRRL F-8817</strain>
    </source>
</reference>
<name>A0A0X3X6C8_STRVO</name>
<evidence type="ECO:0000313" key="2">
    <source>
        <dbReference type="EMBL" id="KUL64718.1"/>
    </source>
</evidence>
<dbReference type="GeneID" id="97431963"/>
<proteinExistence type="predicted"/>
<evidence type="ECO:0008006" key="4">
    <source>
        <dbReference type="Google" id="ProtNLM"/>
    </source>
</evidence>
<dbReference type="EMBL" id="LLZJ01000087">
    <property type="protein sequence ID" value="KUL64718.1"/>
    <property type="molecule type" value="Genomic_DNA"/>
</dbReference>